<evidence type="ECO:0000313" key="2">
    <source>
        <dbReference type="EMBL" id="KAB8072141.1"/>
    </source>
</evidence>
<feature type="compositionally biased region" description="Low complexity" evidence="1">
    <location>
        <begin position="52"/>
        <end position="67"/>
    </location>
</feature>
<evidence type="ECO:0000256" key="1">
    <source>
        <dbReference type="SAM" id="MobiDB-lite"/>
    </source>
</evidence>
<keyword evidence="3" id="KW-1185">Reference proteome</keyword>
<reference evidence="2 3" key="1">
    <citation type="submission" date="2019-04" db="EMBL/GenBank/DDBJ databases">
        <title>Friends and foes A comparative genomics study of 23 Aspergillus species from section Flavi.</title>
        <authorList>
            <consortium name="DOE Joint Genome Institute"/>
            <person name="Kjaerbolling I."/>
            <person name="Vesth T."/>
            <person name="Frisvad J.C."/>
            <person name="Nybo J.L."/>
            <person name="Theobald S."/>
            <person name="Kildgaard S."/>
            <person name="Isbrandt T."/>
            <person name="Kuo A."/>
            <person name="Sato A."/>
            <person name="Lyhne E.K."/>
            <person name="Kogle M.E."/>
            <person name="Wiebenga A."/>
            <person name="Kun R.S."/>
            <person name="Lubbers R.J."/>
            <person name="Makela M.R."/>
            <person name="Barry K."/>
            <person name="Chovatia M."/>
            <person name="Clum A."/>
            <person name="Daum C."/>
            <person name="Haridas S."/>
            <person name="He G."/>
            <person name="LaButti K."/>
            <person name="Lipzen A."/>
            <person name="Mondo S."/>
            <person name="Riley R."/>
            <person name="Salamov A."/>
            <person name="Simmons B.A."/>
            <person name="Magnuson J.K."/>
            <person name="Henrissat B."/>
            <person name="Mortensen U.H."/>
            <person name="Larsen T.O."/>
            <person name="Devries R.P."/>
            <person name="Grigoriev I.V."/>
            <person name="Machida M."/>
            <person name="Baker S.E."/>
            <person name="Andersen M.R."/>
        </authorList>
    </citation>
    <scope>NUCLEOTIDE SEQUENCE [LARGE SCALE GENOMIC DNA]</scope>
    <source>
        <strain evidence="2 3">CBS 151.66</strain>
    </source>
</reference>
<dbReference type="PANTHER" id="PTHR40618:SF1">
    <property type="entry name" value="B-ZIP TRANSCRIPTION FACTOR (EUROFUNG)"/>
    <property type="match status" value="1"/>
</dbReference>
<gene>
    <name evidence="2" type="ORF">BDV29DRAFT_6963</name>
</gene>
<feature type="region of interest" description="Disordered" evidence="1">
    <location>
        <begin position="37"/>
        <end position="82"/>
    </location>
</feature>
<dbReference type="AlphaFoldDB" id="A0A5N5WUF6"/>
<dbReference type="OrthoDB" id="3555317at2759"/>
<dbReference type="EMBL" id="ML732254">
    <property type="protein sequence ID" value="KAB8072141.1"/>
    <property type="molecule type" value="Genomic_DNA"/>
</dbReference>
<organism evidence="2 3">
    <name type="scientific">Aspergillus leporis</name>
    <dbReference type="NCBI Taxonomy" id="41062"/>
    <lineage>
        <taxon>Eukaryota</taxon>
        <taxon>Fungi</taxon>
        <taxon>Dikarya</taxon>
        <taxon>Ascomycota</taxon>
        <taxon>Pezizomycotina</taxon>
        <taxon>Eurotiomycetes</taxon>
        <taxon>Eurotiomycetidae</taxon>
        <taxon>Eurotiales</taxon>
        <taxon>Aspergillaceae</taxon>
        <taxon>Aspergillus</taxon>
        <taxon>Aspergillus subgen. Circumdati</taxon>
    </lineage>
</organism>
<name>A0A5N5WUF6_9EURO</name>
<evidence type="ECO:0000313" key="3">
    <source>
        <dbReference type="Proteomes" id="UP000326565"/>
    </source>
</evidence>
<dbReference type="Proteomes" id="UP000326565">
    <property type="component" value="Unassembled WGS sequence"/>
</dbReference>
<feature type="compositionally biased region" description="Polar residues" evidence="1">
    <location>
        <begin position="37"/>
        <end position="51"/>
    </location>
</feature>
<accession>A0A5N5WUF6</accession>
<protein>
    <submittedName>
        <fullName evidence="2">Uncharacterized protein</fullName>
    </submittedName>
</protein>
<proteinExistence type="predicted"/>
<dbReference type="PANTHER" id="PTHR40618">
    <property type="entry name" value="B-ZIP TRANSCRIPTION FACTOR (EUROFUNG)-RELATED"/>
    <property type="match status" value="1"/>
</dbReference>
<sequence length="348" mass="39050">MNSFDAQVNKPGAQMSHPQLLQAVKILQNKISSQLRKANCHASPNESSCTTQAQEGQQAASGSQSPGHHQDDEPTTNTSTWTREKAYSSQFWRLFLGSSNGFLPPVKPANHKPSPCIRMIPSIEGDNRAIKYTTTPFAQRLFRTCAEAGYRCLMNNTVTDEEMWPQFGLVLQCVSREQTRLYFERVLRMSPCNPTYDRRFPFMCLGGAGTHFSPPVQGSHSRNLLLFHESNGVWELPSDEQWFDVKDIEGFLVEQGIRVGGDYQPSILPANGVLNMRHQPLLQTGNIAGSYDLSISNQVIPSDMVMVLDENTVIDRLSRLCVCLGCVPGFRRSEVENLIWQNVSWKPV</sequence>